<accession>A0A223SBQ9</accession>
<evidence type="ECO:0000313" key="2">
    <source>
        <dbReference type="EMBL" id="ASU85530.1"/>
    </source>
</evidence>
<keyword evidence="1" id="KW-0812">Transmembrane</keyword>
<proteinExistence type="predicted"/>
<evidence type="ECO:0000313" key="3">
    <source>
        <dbReference type="Proteomes" id="UP000215005"/>
    </source>
</evidence>
<dbReference type="EMBL" id="CP022753">
    <property type="protein sequence ID" value="ASU85530.1"/>
    <property type="molecule type" value="Genomic_DNA"/>
</dbReference>
<keyword evidence="3" id="KW-1185">Reference proteome</keyword>
<dbReference type="KEGG" id="ngv:CDO52_24445"/>
<keyword evidence="1" id="KW-1133">Transmembrane helix</keyword>
<dbReference type="RefSeq" id="WP_017618809.1">
    <property type="nucleotide sequence ID" value="NZ_ANBG01000197.1"/>
</dbReference>
<name>A0A223SBQ9_9ACTN</name>
<organism evidence="2 3">
    <name type="scientific">Nocardiopsis gilva YIM 90087</name>
    <dbReference type="NCBI Taxonomy" id="1235441"/>
    <lineage>
        <taxon>Bacteria</taxon>
        <taxon>Bacillati</taxon>
        <taxon>Actinomycetota</taxon>
        <taxon>Actinomycetes</taxon>
        <taxon>Streptosporangiales</taxon>
        <taxon>Nocardiopsidaceae</taxon>
        <taxon>Nocardiopsis</taxon>
    </lineage>
</organism>
<evidence type="ECO:0000256" key="1">
    <source>
        <dbReference type="SAM" id="Phobius"/>
    </source>
</evidence>
<dbReference type="Proteomes" id="UP000215005">
    <property type="component" value="Chromosome"/>
</dbReference>
<keyword evidence="1" id="KW-0472">Membrane</keyword>
<dbReference type="AlphaFoldDB" id="A0A223SBQ9"/>
<protein>
    <submittedName>
        <fullName evidence="2">DUF2975 domain-containing protein</fullName>
    </submittedName>
</protein>
<reference evidence="2 3" key="1">
    <citation type="submission" date="2017-08" db="EMBL/GenBank/DDBJ databases">
        <title>The complete genome sequence of Nocardiopsis gilva YIM 90087.</title>
        <authorList>
            <person name="Yin M."/>
            <person name="Tang S."/>
        </authorList>
    </citation>
    <scope>NUCLEOTIDE SEQUENCE [LARGE SCALE GENOMIC DNA]</scope>
    <source>
        <strain evidence="2 3">YIM 90087</strain>
    </source>
</reference>
<feature type="transmembrane region" description="Helical" evidence="1">
    <location>
        <begin position="94"/>
        <end position="114"/>
    </location>
</feature>
<dbReference type="Pfam" id="PF11188">
    <property type="entry name" value="DUF2975"/>
    <property type="match status" value="1"/>
</dbReference>
<gene>
    <name evidence="2" type="ORF">CDO52_24445</name>
</gene>
<dbReference type="InterPro" id="IPR021354">
    <property type="entry name" value="DUF2975"/>
</dbReference>
<feature type="transmembrane region" description="Helical" evidence="1">
    <location>
        <begin position="135"/>
        <end position="160"/>
    </location>
</feature>
<sequence>MAPAPAQRSKSWLGSLSTMTDIAIGLGVVMLAVTVLLAVISATGLRPNGLSFEAHVPAHLIEGLRAAPDALAPGAEFDGDVSVRMPASTAAQTALSVLTPVSGLLFVLAGAVILRRALRAAMREGPFTLTVATRLRYVGYLAIFGGLAHALIVAVTDALLLRSVLPDEHVAFSWSFTFPAPEIVIGFGMLAVSEIIRHGVRLREDVEGTI</sequence>
<feature type="transmembrane region" description="Helical" evidence="1">
    <location>
        <begin position="172"/>
        <end position="193"/>
    </location>
</feature>
<feature type="transmembrane region" description="Helical" evidence="1">
    <location>
        <begin position="21"/>
        <end position="42"/>
    </location>
</feature>